<evidence type="ECO:0000256" key="6">
    <source>
        <dbReference type="SAM" id="Phobius"/>
    </source>
</evidence>
<keyword evidence="8" id="KW-1185">Reference proteome</keyword>
<feature type="transmembrane region" description="Helical" evidence="6">
    <location>
        <begin position="72"/>
        <end position="92"/>
    </location>
</feature>
<dbReference type="GO" id="GO:0015171">
    <property type="term" value="F:amino acid transmembrane transporter activity"/>
    <property type="evidence" value="ECO:0007669"/>
    <property type="project" value="TreeGrafter"/>
</dbReference>
<feature type="transmembrane region" description="Helical" evidence="6">
    <location>
        <begin position="6"/>
        <end position="27"/>
    </location>
</feature>
<gene>
    <name evidence="7" type="primary">argO</name>
    <name evidence="7" type="ORF">VQ7734_00705</name>
</gene>
<feature type="transmembrane region" description="Helical" evidence="6">
    <location>
        <begin position="39"/>
        <end position="66"/>
    </location>
</feature>
<evidence type="ECO:0000256" key="5">
    <source>
        <dbReference type="ARBA" id="ARBA00023136"/>
    </source>
</evidence>
<dbReference type="PANTHER" id="PTHR30086:SF20">
    <property type="entry name" value="ARGININE EXPORTER PROTEIN ARGO-RELATED"/>
    <property type="match status" value="1"/>
</dbReference>
<evidence type="ECO:0000256" key="4">
    <source>
        <dbReference type="ARBA" id="ARBA00022989"/>
    </source>
</evidence>
<dbReference type="Proteomes" id="UP000184600">
    <property type="component" value="Unassembled WGS sequence"/>
</dbReference>
<dbReference type="AlphaFoldDB" id="A0A1M7YR25"/>
<keyword evidence="4 6" id="KW-1133">Transmembrane helix</keyword>
<feature type="transmembrane region" description="Helical" evidence="6">
    <location>
        <begin position="147"/>
        <end position="168"/>
    </location>
</feature>
<proteinExistence type="predicted"/>
<keyword evidence="5 6" id="KW-0472">Membrane</keyword>
<dbReference type="InterPro" id="IPR001123">
    <property type="entry name" value="LeuE-type"/>
</dbReference>
<dbReference type="RefSeq" id="WP_073579890.1">
    <property type="nucleotide sequence ID" value="NZ_FRFG01000010.1"/>
</dbReference>
<keyword evidence="3 6" id="KW-0812">Transmembrane</keyword>
<keyword evidence="2" id="KW-1003">Cell membrane</keyword>
<evidence type="ECO:0000256" key="2">
    <source>
        <dbReference type="ARBA" id="ARBA00022475"/>
    </source>
</evidence>
<evidence type="ECO:0000256" key="1">
    <source>
        <dbReference type="ARBA" id="ARBA00004651"/>
    </source>
</evidence>
<sequence length="205" mass="21614">MPFTSLIAGFGTGAGLIISIGSQNAFVLRQGLQCQHVGLIVTTCILADILLISCGVAGIGFVVQQWPVVLDIFRFGGAAFLGVNALLSASSAWKGSGGLSPASGLTVSRHQVLLTCLGYTFLNPHVYLDTMIMIGSLSAGYNGFARWGFGLGAILASFVWFISLGYGSKVLLPLFRSPQAWRVLDALVAIILMTLSMMLLLTPLS</sequence>
<name>A0A1M7YR25_9VIBR</name>
<organism evidence="7 8">
    <name type="scientific">Vibrio quintilis</name>
    <dbReference type="NCBI Taxonomy" id="1117707"/>
    <lineage>
        <taxon>Bacteria</taxon>
        <taxon>Pseudomonadati</taxon>
        <taxon>Pseudomonadota</taxon>
        <taxon>Gammaproteobacteria</taxon>
        <taxon>Vibrionales</taxon>
        <taxon>Vibrionaceae</taxon>
        <taxon>Vibrio</taxon>
    </lineage>
</organism>
<evidence type="ECO:0000313" key="7">
    <source>
        <dbReference type="EMBL" id="SHO54986.1"/>
    </source>
</evidence>
<dbReference type="EMBL" id="FRFG01000010">
    <property type="protein sequence ID" value="SHO54986.1"/>
    <property type="molecule type" value="Genomic_DNA"/>
</dbReference>
<accession>A0A1M7YR25</accession>
<dbReference type="OrthoDB" id="5638726at2"/>
<feature type="transmembrane region" description="Helical" evidence="6">
    <location>
        <begin position="180"/>
        <end position="201"/>
    </location>
</feature>
<dbReference type="STRING" id="1117707.VQ7734_00705"/>
<dbReference type="PANTHER" id="PTHR30086">
    <property type="entry name" value="ARGININE EXPORTER PROTEIN ARGO"/>
    <property type="match status" value="1"/>
</dbReference>
<reference evidence="8" key="1">
    <citation type="submission" date="2016-12" db="EMBL/GenBank/DDBJ databases">
        <authorList>
            <person name="Rodrigo-Torres L."/>
            <person name="Arahal R.D."/>
            <person name="Lucena T."/>
        </authorList>
    </citation>
    <scope>NUCLEOTIDE SEQUENCE [LARGE SCALE GENOMIC DNA]</scope>
</reference>
<comment type="subcellular location">
    <subcellularLocation>
        <location evidence="1">Cell membrane</location>
        <topology evidence="1">Multi-pass membrane protein</topology>
    </subcellularLocation>
</comment>
<feature type="transmembrane region" description="Helical" evidence="6">
    <location>
        <begin position="112"/>
        <end position="135"/>
    </location>
</feature>
<dbReference type="GO" id="GO:0005886">
    <property type="term" value="C:plasma membrane"/>
    <property type="evidence" value="ECO:0007669"/>
    <property type="project" value="UniProtKB-SubCell"/>
</dbReference>
<evidence type="ECO:0000313" key="8">
    <source>
        <dbReference type="Proteomes" id="UP000184600"/>
    </source>
</evidence>
<evidence type="ECO:0000256" key="3">
    <source>
        <dbReference type="ARBA" id="ARBA00022692"/>
    </source>
</evidence>
<protein>
    <submittedName>
        <fullName evidence="7">Arginine exporter protein ArgO</fullName>
    </submittedName>
</protein>
<dbReference type="Pfam" id="PF01810">
    <property type="entry name" value="LysE"/>
    <property type="match status" value="1"/>
</dbReference>